<dbReference type="PANTHER" id="PTHR11699">
    <property type="entry name" value="ALDEHYDE DEHYDROGENASE-RELATED"/>
    <property type="match status" value="1"/>
</dbReference>
<gene>
    <name evidence="3" type="ORF">FC83_GL003064</name>
</gene>
<dbReference type="InterPro" id="IPR016162">
    <property type="entry name" value="Ald_DH_N"/>
</dbReference>
<dbReference type="Proteomes" id="UP000051236">
    <property type="component" value="Unassembled WGS sequence"/>
</dbReference>
<dbReference type="AlphaFoldDB" id="A0A0R1Y3G0"/>
<dbReference type="SUPFAM" id="SSF53720">
    <property type="entry name" value="ALDH-like"/>
    <property type="match status" value="1"/>
</dbReference>
<dbReference type="CDD" id="cd07122">
    <property type="entry name" value="ALDH_F20_ACDH"/>
    <property type="match status" value="1"/>
</dbReference>
<dbReference type="EMBL" id="AZGA01000005">
    <property type="protein sequence ID" value="KRM36309.1"/>
    <property type="molecule type" value="Genomic_DNA"/>
</dbReference>
<evidence type="ECO:0000313" key="3">
    <source>
        <dbReference type="EMBL" id="KRM36309.1"/>
    </source>
</evidence>
<dbReference type="Gene3D" id="3.40.309.10">
    <property type="entry name" value="Aldehyde Dehydrogenase, Chain A, domain 2"/>
    <property type="match status" value="1"/>
</dbReference>
<protein>
    <recommendedName>
        <fullName evidence="2">Aldehyde dehydrogenase domain-containing protein</fullName>
    </recommendedName>
</protein>
<feature type="domain" description="Aldehyde dehydrogenase" evidence="2">
    <location>
        <begin position="19"/>
        <end position="279"/>
    </location>
</feature>
<evidence type="ECO:0000313" key="4">
    <source>
        <dbReference type="Proteomes" id="UP000051236"/>
    </source>
</evidence>
<dbReference type="PATRIC" id="fig|1423734.3.peg.3113"/>
<dbReference type="Pfam" id="PF00171">
    <property type="entry name" value="Aldedh"/>
    <property type="match status" value="1"/>
</dbReference>
<name>A0A0R1Y3G0_9LACO</name>
<keyword evidence="4" id="KW-1185">Reference proteome</keyword>
<accession>A0A0R1Y3G0</accession>
<dbReference type="InterPro" id="IPR016163">
    <property type="entry name" value="Ald_DH_C"/>
</dbReference>
<dbReference type="STRING" id="1423734.FC83_GL003064"/>
<evidence type="ECO:0000259" key="2">
    <source>
        <dbReference type="Pfam" id="PF00171"/>
    </source>
</evidence>
<dbReference type="eggNOG" id="COG1012">
    <property type="taxonomic scope" value="Bacteria"/>
</dbReference>
<comment type="caution">
    <text evidence="3">The sequence shown here is derived from an EMBL/GenBank/DDBJ whole genome shotgun (WGS) entry which is preliminary data.</text>
</comment>
<keyword evidence="1" id="KW-0560">Oxidoreductase</keyword>
<dbReference type="InterPro" id="IPR016161">
    <property type="entry name" value="Ald_DH/histidinol_DH"/>
</dbReference>
<dbReference type="GO" id="GO:0016620">
    <property type="term" value="F:oxidoreductase activity, acting on the aldehyde or oxo group of donors, NAD or NADP as acceptor"/>
    <property type="evidence" value="ECO:0007669"/>
    <property type="project" value="InterPro"/>
</dbReference>
<evidence type="ECO:0000256" key="1">
    <source>
        <dbReference type="ARBA" id="ARBA00023002"/>
    </source>
</evidence>
<organism evidence="3 4">
    <name type="scientific">Agrilactobacillus composti DSM 18527 = JCM 14202</name>
    <dbReference type="NCBI Taxonomy" id="1423734"/>
    <lineage>
        <taxon>Bacteria</taxon>
        <taxon>Bacillati</taxon>
        <taxon>Bacillota</taxon>
        <taxon>Bacilli</taxon>
        <taxon>Lactobacillales</taxon>
        <taxon>Lactobacillaceae</taxon>
        <taxon>Agrilactobacillus</taxon>
    </lineage>
</organism>
<proteinExistence type="predicted"/>
<dbReference type="Gene3D" id="3.40.605.10">
    <property type="entry name" value="Aldehyde Dehydrogenase, Chain A, domain 1"/>
    <property type="match status" value="1"/>
</dbReference>
<dbReference type="RefSeq" id="WP_057002345.1">
    <property type="nucleotide sequence ID" value="NZ_AZGA01000005.1"/>
</dbReference>
<sequence length="471" mass="50460">MQNIKEKETLVNLPVENMINIMVDRSQEAFRTLKTFDQAKIDKICAAVADTARRHAKSLATLAYKETGRGNANDKAIKNLYASQYIWNQIKDDKTVGIIEDDKANGIQKVAEPLGVVAGVIPVTNPTSTVIFKILLALKTRNTIIFGLHPQAQTCGSATCRLLQTAAEQAGAPKNAIQWIPQPSIEATDKLMNHPGVAIVLATGGPAMVAAAYSTGKPALGVGPGNAPVYIEKSADTKAAVTDIMTSKTFDNGMICASENSVVVERANYDAVKKEFKKQGAYFVPEKDVEKLSEAVIDPKRHTVRGPIAGQAATKIAELAGIKVPADTKLLIAEINGIGTNFPLSGEKLSPVLTMYEANDRRDAFNLCLALLNYGGLGHTAVLHSKDNDCIEAFGEQMPACRILINTPGSLGGIGGLFNKLTPSLTLGTGSYGKNSISHNLTDMDLLNIKSISRATRHPLELIAELRDLFA</sequence>
<dbReference type="InterPro" id="IPR015590">
    <property type="entry name" value="Aldehyde_DH_dom"/>
</dbReference>
<reference evidence="3 4" key="1">
    <citation type="journal article" date="2015" name="Genome Announc.">
        <title>Expanding the biotechnology potential of lactobacilli through comparative genomics of 213 strains and associated genera.</title>
        <authorList>
            <person name="Sun Z."/>
            <person name="Harris H.M."/>
            <person name="McCann A."/>
            <person name="Guo C."/>
            <person name="Argimon S."/>
            <person name="Zhang W."/>
            <person name="Yang X."/>
            <person name="Jeffery I.B."/>
            <person name="Cooney J.C."/>
            <person name="Kagawa T.F."/>
            <person name="Liu W."/>
            <person name="Song Y."/>
            <person name="Salvetti E."/>
            <person name="Wrobel A."/>
            <person name="Rasinkangas P."/>
            <person name="Parkhill J."/>
            <person name="Rea M.C."/>
            <person name="O'Sullivan O."/>
            <person name="Ritari J."/>
            <person name="Douillard F.P."/>
            <person name="Paul Ross R."/>
            <person name="Yang R."/>
            <person name="Briner A.E."/>
            <person name="Felis G.E."/>
            <person name="de Vos W.M."/>
            <person name="Barrangou R."/>
            <person name="Klaenhammer T.R."/>
            <person name="Caufield P.W."/>
            <person name="Cui Y."/>
            <person name="Zhang H."/>
            <person name="O'Toole P.W."/>
        </authorList>
    </citation>
    <scope>NUCLEOTIDE SEQUENCE [LARGE SCALE GENOMIC DNA]</scope>
    <source>
        <strain evidence="3 4">DSM 18527</strain>
    </source>
</reference>